<reference evidence="2 3" key="1">
    <citation type="submission" date="2022-07" db="EMBL/GenBank/DDBJ databases">
        <title>Fecal culturing of patients with breast cancer.</title>
        <authorList>
            <person name="Teng N.M.Y."/>
            <person name="Kiu R."/>
            <person name="Evans R."/>
            <person name="Baker D.J."/>
            <person name="Zenner C."/>
            <person name="Robinson S.D."/>
            <person name="Hall L.J."/>
        </authorList>
    </citation>
    <scope>NUCLEOTIDE SEQUENCE [LARGE SCALE GENOMIC DNA]</scope>
    <source>
        <strain evidence="2 3">LH1063</strain>
    </source>
</reference>
<dbReference type="SMART" id="SM00245">
    <property type="entry name" value="TSPc"/>
    <property type="match status" value="1"/>
</dbReference>
<feature type="domain" description="Tail specific protease" evidence="1">
    <location>
        <begin position="108"/>
        <end position="307"/>
    </location>
</feature>
<dbReference type="Gene3D" id="3.90.226.10">
    <property type="entry name" value="2-enoyl-CoA Hydratase, Chain A, domain 1"/>
    <property type="match status" value="1"/>
</dbReference>
<dbReference type="SUPFAM" id="SSF52096">
    <property type="entry name" value="ClpP/crotonase"/>
    <property type="match status" value="1"/>
</dbReference>
<evidence type="ECO:0000313" key="2">
    <source>
        <dbReference type="EMBL" id="MCP9612979.1"/>
    </source>
</evidence>
<dbReference type="Gene3D" id="3.30.750.44">
    <property type="match status" value="1"/>
</dbReference>
<evidence type="ECO:0000313" key="3">
    <source>
        <dbReference type="Proteomes" id="UP001205603"/>
    </source>
</evidence>
<comment type="caution">
    <text evidence="2">The sequence shown here is derived from an EMBL/GenBank/DDBJ whole genome shotgun (WGS) entry which is preliminary data.</text>
</comment>
<dbReference type="CDD" id="cd07563">
    <property type="entry name" value="Peptidase_S41_IRBP"/>
    <property type="match status" value="1"/>
</dbReference>
<dbReference type="InterPro" id="IPR029045">
    <property type="entry name" value="ClpP/crotonase-like_dom_sf"/>
</dbReference>
<dbReference type="InterPro" id="IPR028204">
    <property type="entry name" value="Tricorn_C1"/>
</dbReference>
<protein>
    <submittedName>
        <fullName evidence="2">S41 family peptidase</fullName>
    </submittedName>
</protein>
<sequence length="337" mass="38460">MIIALPGLTISCRDSQEFTDNPRGNFEALWTIIDQRYCFFDDKKIDWNEIYALYLPKIKDNMTDEELFDVLADMLAELQDGHVNLTSSFNMARYWAWFEDWPSNYNEETVEKYYLRRPDYKIAGGMKYRILDQSNIGYIYYGNFSSGIGESNLDYILAEFSVCKGIIIDVRNNGGGMLTNVNRIAARFTDRDLITGYIRHKTGPGHDQFSDFYPMKLETAPPNRIHFRKPVVVLTNRRCYSATNDFVSVMKMLPEVKIVGDRTGGGGGLPVSSELPNGWSVRFSASPVYNAEKEHIEFGIDPDIPASIGDDSQRVDGIIERGIEVVDSLYNCKNYNL</sequence>
<evidence type="ECO:0000259" key="1">
    <source>
        <dbReference type="SMART" id="SM00245"/>
    </source>
</evidence>
<dbReference type="PANTHER" id="PTHR11261:SF3">
    <property type="entry name" value="RETINOL-BINDING PROTEIN 3"/>
    <property type="match status" value="1"/>
</dbReference>
<dbReference type="PANTHER" id="PTHR11261">
    <property type="entry name" value="INTERPHOTORECEPTOR RETINOID-BINDING PROTEIN"/>
    <property type="match status" value="1"/>
</dbReference>
<name>A0ABT1MK14_9BACT</name>
<dbReference type="Pfam" id="PF03572">
    <property type="entry name" value="Peptidase_S41"/>
    <property type="match status" value="1"/>
</dbReference>
<gene>
    <name evidence="2" type="ORF">NMU02_12845</name>
</gene>
<dbReference type="InterPro" id="IPR005151">
    <property type="entry name" value="Tail-specific_protease"/>
</dbReference>
<proteinExistence type="predicted"/>
<dbReference type="Proteomes" id="UP001205603">
    <property type="component" value="Unassembled WGS sequence"/>
</dbReference>
<organism evidence="2 3">
    <name type="scientific">Coprobacter tertius</name>
    <dbReference type="NCBI Taxonomy" id="2944915"/>
    <lineage>
        <taxon>Bacteria</taxon>
        <taxon>Pseudomonadati</taxon>
        <taxon>Bacteroidota</taxon>
        <taxon>Bacteroidia</taxon>
        <taxon>Bacteroidales</taxon>
        <taxon>Barnesiellaceae</taxon>
        <taxon>Coprobacter</taxon>
    </lineage>
</organism>
<dbReference type="RefSeq" id="WP_255028389.1">
    <property type="nucleotide sequence ID" value="NZ_JANDHW010000018.1"/>
</dbReference>
<dbReference type="EMBL" id="JANDHW010000018">
    <property type="protein sequence ID" value="MCP9612979.1"/>
    <property type="molecule type" value="Genomic_DNA"/>
</dbReference>
<keyword evidence="3" id="KW-1185">Reference proteome</keyword>
<accession>A0ABT1MK14</accession>
<dbReference type="Pfam" id="PF14684">
    <property type="entry name" value="Tricorn_C1"/>
    <property type="match status" value="1"/>
</dbReference>